<feature type="region of interest" description="Disordered" evidence="1">
    <location>
        <begin position="254"/>
        <end position="344"/>
    </location>
</feature>
<evidence type="ECO:0008006" key="4">
    <source>
        <dbReference type="Google" id="ProtNLM"/>
    </source>
</evidence>
<feature type="compositionally biased region" description="Basic and acidic residues" evidence="1">
    <location>
        <begin position="255"/>
        <end position="276"/>
    </location>
</feature>
<feature type="compositionally biased region" description="Basic residues" evidence="1">
    <location>
        <begin position="300"/>
        <end position="313"/>
    </location>
</feature>
<reference evidence="2 3" key="1">
    <citation type="submission" date="2022-12" db="EMBL/GenBank/DDBJ databases">
        <title>Genomic features and morphological characterization of a novel Knufia sp. strain isolated from spacecraft assembly facility.</title>
        <authorList>
            <person name="Teixeira M."/>
            <person name="Chander A.M."/>
            <person name="Stajich J.E."/>
            <person name="Venkateswaran K."/>
        </authorList>
    </citation>
    <scope>NUCLEOTIDE SEQUENCE [LARGE SCALE GENOMIC DNA]</scope>
    <source>
        <strain evidence="2 3">FJI-L2-BK-P2</strain>
    </source>
</reference>
<evidence type="ECO:0000313" key="3">
    <source>
        <dbReference type="Proteomes" id="UP001316803"/>
    </source>
</evidence>
<accession>A0AAN8I2B7</accession>
<feature type="compositionally biased region" description="Polar residues" evidence="1">
    <location>
        <begin position="477"/>
        <end position="493"/>
    </location>
</feature>
<feature type="compositionally biased region" description="Basic and acidic residues" evidence="1">
    <location>
        <begin position="172"/>
        <end position="182"/>
    </location>
</feature>
<proteinExistence type="predicted"/>
<protein>
    <recommendedName>
        <fullName evidence="4">Fungal N-terminal domain-containing protein</fullName>
    </recommendedName>
</protein>
<feature type="compositionally biased region" description="Polar residues" evidence="1">
    <location>
        <begin position="388"/>
        <end position="413"/>
    </location>
</feature>
<organism evidence="2 3">
    <name type="scientific">Knufia fluminis</name>
    <dbReference type="NCBI Taxonomy" id="191047"/>
    <lineage>
        <taxon>Eukaryota</taxon>
        <taxon>Fungi</taxon>
        <taxon>Dikarya</taxon>
        <taxon>Ascomycota</taxon>
        <taxon>Pezizomycotina</taxon>
        <taxon>Eurotiomycetes</taxon>
        <taxon>Chaetothyriomycetidae</taxon>
        <taxon>Chaetothyriales</taxon>
        <taxon>Trichomeriaceae</taxon>
        <taxon>Knufia</taxon>
    </lineage>
</organism>
<name>A0AAN8I2B7_9EURO</name>
<feature type="compositionally biased region" description="Basic and acidic residues" evidence="1">
    <location>
        <begin position="283"/>
        <end position="299"/>
    </location>
</feature>
<evidence type="ECO:0000256" key="1">
    <source>
        <dbReference type="SAM" id="MobiDB-lite"/>
    </source>
</evidence>
<evidence type="ECO:0000313" key="2">
    <source>
        <dbReference type="EMBL" id="KAK5948349.1"/>
    </source>
</evidence>
<feature type="region of interest" description="Disordered" evidence="1">
    <location>
        <begin position="387"/>
        <end position="513"/>
    </location>
</feature>
<feature type="compositionally biased region" description="Polar residues" evidence="1">
    <location>
        <begin position="435"/>
        <end position="445"/>
    </location>
</feature>
<dbReference type="EMBL" id="JAKLMC020000049">
    <property type="protein sequence ID" value="KAK5948349.1"/>
    <property type="molecule type" value="Genomic_DNA"/>
</dbReference>
<dbReference type="Proteomes" id="UP001316803">
    <property type="component" value="Unassembled WGS sequence"/>
</dbReference>
<keyword evidence="3" id="KW-1185">Reference proteome</keyword>
<feature type="compositionally biased region" description="Basic and acidic residues" evidence="1">
    <location>
        <begin position="467"/>
        <end position="476"/>
    </location>
</feature>
<dbReference type="AlphaFoldDB" id="A0AAN8I2B7"/>
<comment type="caution">
    <text evidence="2">The sequence shown here is derived from an EMBL/GenBank/DDBJ whole genome shotgun (WGS) entry which is preliminary data.</text>
</comment>
<gene>
    <name evidence="2" type="ORF">OHC33_010659</name>
</gene>
<sequence>MDPVSILAITNASFAIARSLVHTIKELYELAEAYETAALGIRTVATQCDSFRIAIQRINKWLQKQDEASKHDLDEDFWQALQGNVETGRLVLEDLEKRIQGLKKNPAKFWVRTKYLWNGVVIAELQSQVQGLMAAVSILLQVIDIPTPEGKRSRSVAQKQRLNGLTVRNRNRAVEQHRRMQESQEQNLLDGTNAEQLTQQRDVLAGIALQQAPSGLDDPFSDEKLIMNVTVPHQTFPDVAPPPYDYYVNSTKSQTAKDLKDGSFSDQKRSTSEIDLKTSSPEALEKTNSKESKESSGDKKAKRPMWKAFMKRSSKQEPTRSLSDLVDRTKSDNTSPPATPPVIVSQVQETPAAIETPSEQENYFQLQAAMSGMSMTTTTAELTRQDFNDLNGNHANPENSTSASELDASTITTPPDEKFASNNPYKQMRLEAQLRSESNVASKSRPNYHDLRSDSTDNFSRIRPSHIVREARERSQSRGTTSPPEPLSRQSTGGDRLGSINFGSASDTQQTWQTTTLTNRTMKFKIQFEKESFTNKISASAARALGVYDTIEDFAGIPITHLTLLYTVSDGLSAEADTVLGDEAEFVVMDEHESGTPLVVLGAASVHLARIAEEGQYVYWSPGAVPENVRGLDRLRLFRRFELVRW</sequence>
<feature type="region of interest" description="Disordered" evidence="1">
    <location>
        <begin position="165"/>
        <end position="189"/>
    </location>
</feature>